<dbReference type="AlphaFoldDB" id="G8LTA1"/>
<organism evidence="1 2">
    <name type="scientific">Acetivibrio clariflavus (strain DSM 19732 / NBRC 101661 / EBR45)</name>
    <name type="common">Clostridium clariflavum</name>
    <dbReference type="NCBI Taxonomy" id="720554"/>
    <lineage>
        <taxon>Bacteria</taxon>
        <taxon>Bacillati</taxon>
        <taxon>Bacillota</taxon>
        <taxon>Clostridia</taxon>
        <taxon>Eubacteriales</taxon>
        <taxon>Oscillospiraceae</taxon>
        <taxon>Acetivibrio</taxon>
    </lineage>
</organism>
<dbReference type="EMBL" id="CP003065">
    <property type="protein sequence ID" value="AEV68348.1"/>
    <property type="molecule type" value="Genomic_DNA"/>
</dbReference>
<evidence type="ECO:0000313" key="1">
    <source>
        <dbReference type="EMBL" id="AEV68348.1"/>
    </source>
</evidence>
<dbReference type="Proteomes" id="UP000005435">
    <property type="component" value="Chromosome"/>
</dbReference>
<dbReference type="HOGENOM" id="CLU_2367861_0_0_9"/>
<gene>
    <name evidence="1" type="ordered locus">Clocl_1738</name>
</gene>
<name>G8LTA1_ACECE</name>
<dbReference type="RefSeq" id="WP_014254934.1">
    <property type="nucleotide sequence ID" value="NC_016627.1"/>
</dbReference>
<reference evidence="2" key="1">
    <citation type="submission" date="2011-12" db="EMBL/GenBank/DDBJ databases">
        <title>Complete sequence of Clostridium clariflavum DSM 19732.</title>
        <authorList>
            <consortium name="US DOE Joint Genome Institute"/>
            <person name="Lucas S."/>
            <person name="Han J."/>
            <person name="Lapidus A."/>
            <person name="Cheng J.-F."/>
            <person name="Goodwin L."/>
            <person name="Pitluck S."/>
            <person name="Peters L."/>
            <person name="Teshima H."/>
            <person name="Detter J.C."/>
            <person name="Han C."/>
            <person name="Tapia R."/>
            <person name="Land M."/>
            <person name="Hauser L."/>
            <person name="Kyrpides N."/>
            <person name="Ivanova N."/>
            <person name="Pagani I."/>
            <person name="Kitzmiller T."/>
            <person name="Lynd L."/>
            <person name="Izquierdo J."/>
            <person name="Woyke T."/>
        </authorList>
    </citation>
    <scope>NUCLEOTIDE SEQUENCE [LARGE SCALE GENOMIC DNA]</scope>
    <source>
        <strain evidence="2">DSM 19732 / NBRC 101661 / EBR45</strain>
    </source>
</reference>
<sequence length="95" mass="11405">MKTRLISCNRDWTSLTVIDNKGKHHILSYNDIDKIKLGYFTQRKLFTKKTSEKIEFVLKNNSSIILTKVMDWNYFDQYKREVIKFANDNKIKIEV</sequence>
<accession>G8LTA1</accession>
<evidence type="ECO:0008006" key="3">
    <source>
        <dbReference type="Google" id="ProtNLM"/>
    </source>
</evidence>
<proteinExistence type="predicted"/>
<dbReference type="OrthoDB" id="2083744at2"/>
<protein>
    <recommendedName>
        <fullName evidence="3">PH domain-containing protein</fullName>
    </recommendedName>
</protein>
<dbReference type="eggNOG" id="ENOG5033YG6">
    <property type="taxonomic scope" value="Bacteria"/>
</dbReference>
<evidence type="ECO:0000313" key="2">
    <source>
        <dbReference type="Proteomes" id="UP000005435"/>
    </source>
</evidence>
<reference evidence="1 2" key="2">
    <citation type="journal article" date="2012" name="Stand. Genomic Sci.">
        <title>Complete Genome Sequence of Clostridium clariflavum DSM 19732.</title>
        <authorList>
            <person name="Izquierdo J.A."/>
            <person name="Goodwin L."/>
            <person name="Davenport K.W."/>
            <person name="Teshima H."/>
            <person name="Bruce D."/>
            <person name="Detter C."/>
            <person name="Tapia R."/>
            <person name="Han S."/>
            <person name="Land M."/>
            <person name="Hauser L."/>
            <person name="Jeffries C.D."/>
            <person name="Han J."/>
            <person name="Pitluck S."/>
            <person name="Nolan M."/>
            <person name="Chen A."/>
            <person name="Huntemann M."/>
            <person name="Mavromatis K."/>
            <person name="Mikhailova N."/>
            <person name="Liolios K."/>
            <person name="Woyke T."/>
            <person name="Lynd L.R."/>
        </authorList>
    </citation>
    <scope>NUCLEOTIDE SEQUENCE [LARGE SCALE GENOMIC DNA]</scope>
    <source>
        <strain evidence="2">DSM 19732 / NBRC 101661 / EBR45</strain>
    </source>
</reference>
<dbReference type="KEGG" id="ccl:Clocl_1738"/>
<keyword evidence="2" id="KW-1185">Reference proteome</keyword>